<name>A0A0G0PCA8_9BACT</name>
<dbReference type="AlphaFoldDB" id="A0A0G0PCA8"/>
<keyword evidence="3" id="KW-0375">Hydrogen ion transport</keyword>
<dbReference type="GO" id="GO:0016020">
    <property type="term" value="C:membrane"/>
    <property type="evidence" value="ECO:0007669"/>
    <property type="project" value="UniProtKB-SubCell"/>
</dbReference>
<protein>
    <submittedName>
        <fullName evidence="7">Uncharacterized protein</fullName>
    </submittedName>
</protein>
<gene>
    <name evidence="7" type="ORF">UT10_C0014G0005</name>
</gene>
<evidence type="ECO:0000256" key="5">
    <source>
        <dbReference type="ARBA" id="ARBA00023136"/>
    </source>
</evidence>
<evidence type="ECO:0000256" key="2">
    <source>
        <dbReference type="ARBA" id="ARBA00022448"/>
    </source>
</evidence>
<evidence type="ECO:0000313" key="8">
    <source>
        <dbReference type="Proteomes" id="UP000033944"/>
    </source>
</evidence>
<evidence type="ECO:0000256" key="1">
    <source>
        <dbReference type="ARBA" id="ARBA00004370"/>
    </source>
</evidence>
<reference evidence="7 8" key="1">
    <citation type="journal article" date="2015" name="Nature">
        <title>rRNA introns, odd ribosomes, and small enigmatic genomes across a large radiation of phyla.</title>
        <authorList>
            <person name="Brown C.T."/>
            <person name="Hug L.A."/>
            <person name="Thomas B.C."/>
            <person name="Sharon I."/>
            <person name="Castelle C.J."/>
            <person name="Singh A."/>
            <person name="Wilkins M.J."/>
            <person name="Williams K.H."/>
            <person name="Banfield J.F."/>
        </authorList>
    </citation>
    <scope>NUCLEOTIDE SEQUENCE [LARGE SCALE GENOMIC DNA]</scope>
</reference>
<comment type="subcellular location">
    <subcellularLocation>
        <location evidence="1">Membrane</location>
    </subcellularLocation>
</comment>
<keyword evidence="4" id="KW-0406">Ion transport</keyword>
<keyword evidence="5" id="KW-0472">Membrane</keyword>
<comment type="caution">
    <text evidence="7">The sequence shown here is derived from an EMBL/GenBank/DDBJ whole genome shotgun (WGS) entry which is preliminary data.</text>
</comment>
<organism evidence="7 8">
    <name type="scientific">Candidatus Woesebacteria bacterium GW2011_GWB1_38_8b</name>
    <dbReference type="NCBI Taxonomy" id="1618571"/>
    <lineage>
        <taxon>Bacteria</taxon>
        <taxon>Candidatus Woeseibacteriota</taxon>
    </lineage>
</organism>
<evidence type="ECO:0000256" key="3">
    <source>
        <dbReference type="ARBA" id="ARBA00022781"/>
    </source>
</evidence>
<evidence type="ECO:0000256" key="4">
    <source>
        <dbReference type="ARBA" id="ARBA00023065"/>
    </source>
</evidence>
<proteinExistence type="predicted"/>
<keyword evidence="2" id="KW-0813">Transport</keyword>
<evidence type="ECO:0000313" key="7">
    <source>
        <dbReference type="EMBL" id="KKQ86916.1"/>
    </source>
</evidence>
<dbReference type="SUPFAM" id="SSF160527">
    <property type="entry name" value="V-type ATPase subunit E-like"/>
    <property type="match status" value="1"/>
</dbReference>
<dbReference type="Proteomes" id="UP000033944">
    <property type="component" value="Unassembled WGS sequence"/>
</dbReference>
<evidence type="ECO:0000256" key="6">
    <source>
        <dbReference type="ARBA" id="ARBA00023310"/>
    </source>
</evidence>
<dbReference type="InterPro" id="IPR000711">
    <property type="entry name" value="ATPase_OSCP/dsu"/>
</dbReference>
<accession>A0A0G0PCA8</accession>
<dbReference type="Pfam" id="PF00213">
    <property type="entry name" value="OSCP"/>
    <property type="match status" value="1"/>
</dbReference>
<keyword evidence="6" id="KW-0066">ATP synthesis</keyword>
<dbReference type="EMBL" id="LBVN01000014">
    <property type="protein sequence ID" value="KKQ86916.1"/>
    <property type="molecule type" value="Genomic_DNA"/>
</dbReference>
<dbReference type="GO" id="GO:0046933">
    <property type="term" value="F:proton-transporting ATP synthase activity, rotational mechanism"/>
    <property type="evidence" value="ECO:0007669"/>
    <property type="project" value="InterPro"/>
</dbReference>
<sequence length="158" mass="18527">MLSKLIDNLKTKNEIEILRDEIALLSQSIYQGGEKNIENSLKNDIRIWVSETIRNETQNVNLRDYFNDIEKELDRIKSVSITLAYEPSELSVRRFYDFVQSIMPKKIVLELLYDPQIVGGVVISYGGRYKDYSFRKIFEDELEETRKDVLELLGKAKK</sequence>